<name>A0A2U2ALX8_9GAMM</name>
<evidence type="ECO:0000313" key="8">
    <source>
        <dbReference type="EMBL" id="PWD84147.1"/>
    </source>
</evidence>
<protein>
    <submittedName>
        <fullName evidence="8">(2Fe-2S)-binding protein</fullName>
    </submittedName>
</protein>
<keyword evidence="1" id="KW-0001">2Fe-2S</keyword>
<keyword evidence="4" id="KW-0411">Iron-sulfur</keyword>
<evidence type="ECO:0000256" key="4">
    <source>
        <dbReference type="ARBA" id="ARBA00023014"/>
    </source>
</evidence>
<proteinExistence type="inferred from homology"/>
<sequence>MSKVLLCREDELTPGSLKKVQNEVVGDLCVYNLDGEYFATLDMCTHATASLAEGFIEDDLITCPVHWGQFNIKTGEAVAFPCEKHLQTFKIVVENGEVFADLESPSPEAIEANIVS</sequence>
<feature type="domain" description="Rieske" evidence="7">
    <location>
        <begin position="4"/>
        <end position="100"/>
    </location>
</feature>
<dbReference type="Pfam" id="PF00355">
    <property type="entry name" value="Rieske"/>
    <property type="match status" value="1"/>
</dbReference>
<evidence type="ECO:0000259" key="7">
    <source>
        <dbReference type="PROSITE" id="PS51296"/>
    </source>
</evidence>
<evidence type="ECO:0000256" key="1">
    <source>
        <dbReference type="ARBA" id="ARBA00022714"/>
    </source>
</evidence>
<keyword evidence="3" id="KW-0408">Iron</keyword>
<comment type="caution">
    <text evidence="8">The sequence shown here is derived from an EMBL/GenBank/DDBJ whole genome shotgun (WGS) entry which is preliminary data.</text>
</comment>
<accession>A0A2U2ALX8</accession>
<dbReference type="EMBL" id="QEWR01000002">
    <property type="protein sequence ID" value="PWD84147.1"/>
    <property type="molecule type" value="Genomic_DNA"/>
</dbReference>
<dbReference type="PANTHER" id="PTHR21496">
    <property type="entry name" value="FERREDOXIN-RELATED"/>
    <property type="match status" value="1"/>
</dbReference>
<dbReference type="PROSITE" id="PS51296">
    <property type="entry name" value="RIESKE"/>
    <property type="match status" value="1"/>
</dbReference>
<dbReference type="SUPFAM" id="SSF50022">
    <property type="entry name" value="ISP domain"/>
    <property type="match status" value="1"/>
</dbReference>
<organism evidence="8 9">
    <name type="scientific">Ignatzschineria indica</name>
    <dbReference type="NCBI Taxonomy" id="472583"/>
    <lineage>
        <taxon>Bacteria</taxon>
        <taxon>Pseudomonadati</taxon>
        <taxon>Pseudomonadota</taxon>
        <taxon>Gammaproteobacteria</taxon>
        <taxon>Cardiobacteriales</taxon>
        <taxon>Ignatzschineriaceae</taxon>
        <taxon>Ignatzschineria</taxon>
    </lineage>
</organism>
<comment type="cofactor">
    <cofactor evidence="5">
        <name>[2Fe-2S] cluster</name>
        <dbReference type="ChEBI" id="CHEBI:190135"/>
    </cofactor>
</comment>
<evidence type="ECO:0000256" key="6">
    <source>
        <dbReference type="ARBA" id="ARBA00038001"/>
    </source>
</evidence>
<dbReference type="Gene3D" id="2.102.10.10">
    <property type="entry name" value="Rieske [2Fe-2S] iron-sulphur domain"/>
    <property type="match status" value="1"/>
</dbReference>
<dbReference type="GO" id="GO:0051537">
    <property type="term" value="F:2 iron, 2 sulfur cluster binding"/>
    <property type="evidence" value="ECO:0007669"/>
    <property type="project" value="UniProtKB-KW"/>
</dbReference>
<dbReference type="CDD" id="cd03528">
    <property type="entry name" value="Rieske_RO_ferredoxin"/>
    <property type="match status" value="1"/>
</dbReference>
<dbReference type="InterPro" id="IPR017941">
    <property type="entry name" value="Rieske_2Fe-2S"/>
</dbReference>
<evidence type="ECO:0000256" key="2">
    <source>
        <dbReference type="ARBA" id="ARBA00022723"/>
    </source>
</evidence>
<dbReference type="InterPro" id="IPR036922">
    <property type="entry name" value="Rieske_2Fe-2S_sf"/>
</dbReference>
<dbReference type="Proteomes" id="UP000244948">
    <property type="component" value="Unassembled WGS sequence"/>
</dbReference>
<dbReference type="AlphaFoldDB" id="A0A2U2ALX8"/>
<evidence type="ECO:0000256" key="5">
    <source>
        <dbReference type="ARBA" id="ARBA00034078"/>
    </source>
</evidence>
<dbReference type="RefSeq" id="WP_109235351.1">
    <property type="nucleotide sequence ID" value="NZ_BMXZ01000001.1"/>
</dbReference>
<evidence type="ECO:0000256" key="3">
    <source>
        <dbReference type="ARBA" id="ARBA00023004"/>
    </source>
</evidence>
<reference evidence="8 9" key="1">
    <citation type="journal article" date="2018" name="Genome Announc.">
        <title>Ignatzschineria cameli sp. nov., isolated from necrotic foot tissue of dromedaries (Camelus dromedarius) and associated maggots (Wohlfahrtia species) in Dubai.</title>
        <authorList>
            <person name="Tsang C.C."/>
            <person name="Tang J.Y."/>
            <person name="Fong J.Y."/>
            <person name="Kinne J."/>
            <person name="Lee H.H."/>
            <person name="Joseph M."/>
            <person name="Jose S."/>
            <person name="Schuster R.K."/>
            <person name="Tang Y."/>
            <person name="Sivakumar S."/>
            <person name="Chen J.H."/>
            <person name="Teng J.L."/>
            <person name="Lau S.K."/>
            <person name="Wernery U."/>
            <person name="Woo P.C."/>
        </authorList>
    </citation>
    <scope>NUCLEOTIDE SEQUENCE [LARGE SCALE GENOMIC DNA]</scope>
    <source>
        <strain evidence="8 9">KCTC 22643</strain>
    </source>
</reference>
<evidence type="ECO:0000313" key="9">
    <source>
        <dbReference type="Proteomes" id="UP000244948"/>
    </source>
</evidence>
<comment type="similarity">
    <text evidence="6">Belongs to the bacterial ring-hydroxylating dioxygenase ferredoxin component family.</text>
</comment>
<keyword evidence="2" id="KW-0479">Metal-binding</keyword>
<dbReference type="GO" id="GO:0046872">
    <property type="term" value="F:metal ion binding"/>
    <property type="evidence" value="ECO:0007669"/>
    <property type="project" value="UniProtKB-KW"/>
</dbReference>
<dbReference type="PANTHER" id="PTHR21496:SF0">
    <property type="entry name" value="RIESKE DOMAIN-CONTAINING PROTEIN"/>
    <property type="match status" value="1"/>
</dbReference>
<gene>
    <name evidence="8" type="ORF">DC082_00945</name>
</gene>
<keyword evidence="9" id="KW-1185">Reference proteome</keyword>